<dbReference type="EMBL" id="JAGMUU010000023">
    <property type="protein sequence ID" value="KAH7126343.1"/>
    <property type="molecule type" value="Genomic_DNA"/>
</dbReference>
<dbReference type="Proteomes" id="UP000717696">
    <property type="component" value="Unassembled WGS sequence"/>
</dbReference>
<protein>
    <submittedName>
        <fullName evidence="2">Uncharacterized protein</fullName>
    </submittedName>
</protein>
<feature type="compositionally biased region" description="Basic and acidic residues" evidence="1">
    <location>
        <begin position="275"/>
        <end position="291"/>
    </location>
</feature>
<feature type="compositionally biased region" description="Low complexity" evidence="1">
    <location>
        <begin position="313"/>
        <end position="324"/>
    </location>
</feature>
<evidence type="ECO:0000256" key="1">
    <source>
        <dbReference type="SAM" id="MobiDB-lite"/>
    </source>
</evidence>
<keyword evidence="3" id="KW-1185">Reference proteome</keyword>
<feature type="compositionally biased region" description="Polar residues" evidence="1">
    <location>
        <begin position="301"/>
        <end position="312"/>
    </location>
</feature>
<dbReference type="OrthoDB" id="3506470at2759"/>
<comment type="caution">
    <text evidence="2">The sequence shown here is derived from an EMBL/GenBank/DDBJ whole genome shotgun (WGS) entry which is preliminary data.</text>
</comment>
<feature type="region of interest" description="Disordered" evidence="1">
    <location>
        <begin position="157"/>
        <end position="177"/>
    </location>
</feature>
<evidence type="ECO:0000313" key="3">
    <source>
        <dbReference type="Proteomes" id="UP000717696"/>
    </source>
</evidence>
<feature type="region of interest" description="Disordered" evidence="1">
    <location>
        <begin position="359"/>
        <end position="384"/>
    </location>
</feature>
<dbReference type="AlphaFoldDB" id="A0A9P9DVU7"/>
<feature type="compositionally biased region" description="Basic and acidic residues" evidence="1">
    <location>
        <begin position="360"/>
        <end position="371"/>
    </location>
</feature>
<evidence type="ECO:0000313" key="2">
    <source>
        <dbReference type="EMBL" id="KAH7126343.1"/>
    </source>
</evidence>
<sequence length="687" mass="76030">MSVLCPSVPLAIYLFREDPGLTQKAARRRSAPAILKRRSVSSMKDLLPLSLPKPRCNSPDNEPVEDAMTGEVGQCLPEVLARDLEMCSAMFAAKNMTAGTPSTTLVFEEKNKQRTMSCPGRILTSPYQTASLRVQSLGAIEERNSVVSFLEHRGYGTEETSDLDSLHGTESSGGLEGPCIRLRQQSITTTATSLTSASGSAPSPKILQSWEMSRGNSWINDESDDDIDIHEEVDAICERPVALSPRPPTPPNADSVVDNMGSIKDLARSRTPLHHKTDSIDKTPSRRHELKSINVPRRRTSLSCPTTSTDTHSISQSLSPSPDSKATCRRRRRFYQPSHYTHNSSEGEIEHSNSFSFVASHHDDTNDREADSIGFDEDNNSPPSPLPTVQAWLEQSNPPYIHQMPVDDLVKAVPLPPDVMETLRVSIACFPETMLLSSSLTIETIRTYSKKVRHPSNEIWREPAGDFAPEAPRKSLWKKVVSHGRESLSTRLHRNQQSSDVDLMEATPRHGLPALPNAWAPLRHVFGSCSDYICDALYAHMVAYNYISRVPRNQPLPLHRGSTASSKSQNEDIPKKAASLLGLDSPQHSSQPSVGRIAKKLSTPLWAFGKDEMTPGYGASSAAQDNTTRNIEAGLLRCILRLIGTARMMAEEGSSEERMMEYEPQEADMIFVRSLREIVRISEEATF</sequence>
<reference evidence="2" key="1">
    <citation type="journal article" date="2021" name="Nat. Commun.">
        <title>Genetic determinants of endophytism in the Arabidopsis root mycobiome.</title>
        <authorList>
            <person name="Mesny F."/>
            <person name="Miyauchi S."/>
            <person name="Thiergart T."/>
            <person name="Pickel B."/>
            <person name="Atanasova L."/>
            <person name="Karlsson M."/>
            <person name="Huettel B."/>
            <person name="Barry K.W."/>
            <person name="Haridas S."/>
            <person name="Chen C."/>
            <person name="Bauer D."/>
            <person name="Andreopoulos W."/>
            <person name="Pangilinan J."/>
            <person name="LaButti K."/>
            <person name="Riley R."/>
            <person name="Lipzen A."/>
            <person name="Clum A."/>
            <person name="Drula E."/>
            <person name="Henrissat B."/>
            <person name="Kohler A."/>
            <person name="Grigoriev I.V."/>
            <person name="Martin F.M."/>
            <person name="Hacquard S."/>
        </authorList>
    </citation>
    <scope>NUCLEOTIDE SEQUENCE</scope>
    <source>
        <strain evidence="2">MPI-CAGE-AT-0021</strain>
    </source>
</reference>
<gene>
    <name evidence="2" type="ORF">B0J13DRAFT_646404</name>
</gene>
<organism evidence="2 3">
    <name type="scientific">Dactylonectria estremocensis</name>
    <dbReference type="NCBI Taxonomy" id="1079267"/>
    <lineage>
        <taxon>Eukaryota</taxon>
        <taxon>Fungi</taxon>
        <taxon>Dikarya</taxon>
        <taxon>Ascomycota</taxon>
        <taxon>Pezizomycotina</taxon>
        <taxon>Sordariomycetes</taxon>
        <taxon>Hypocreomycetidae</taxon>
        <taxon>Hypocreales</taxon>
        <taxon>Nectriaceae</taxon>
        <taxon>Dactylonectria</taxon>
    </lineage>
</organism>
<proteinExistence type="predicted"/>
<accession>A0A9P9DVU7</accession>
<name>A0A9P9DVU7_9HYPO</name>
<feature type="region of interest" description="Disordered" evidence="1">
    <location>
        <begin position="267"/>
        <end position="329"/>
    </location>
</feature>